<dbReference type="SUPFAM" id="SSF57850">
    <property type="entry name" value="RING/U-box"/>
    <property type="match status" value="1"/>
</dbReference>
<evidence type="ECO:0000313" key="29">
    <source>
        <dbReference type="Proteomes" id="UP000248482"/>
    </source>
</evidence>
<dbReference type="InterPro" id="IPR032675">
    <property type="entry name" value="LRR_dom_sf"/>
</dbReference>
<dbReference type="GO" id="GO:0005737">
    <property type="term" value="C:cytoplasm"/>
    <property type="evidence" value="ECO:0007669"/>
    <property type="project" value="UniProtKB-SubCell"/>
</dbReference>
<feature type="coiled-coil region" evidence="25">
    <location>
        <begin position="285"/>
        <end position="376"/>
    </location>
</feature>
<evidence type="ECO:0000256" key="19">
    <source>
        <dbReference type="ARBA" id="ARBA00065497"/>
    </source>
</evidence>
<dbReference type="CDD" id="cd16515">
    <property type="entry name" value="RING-HC_LRSAM1"/>
    <property type="match status" value="1"/>
</dbReference>
<keyword evidence="18 25" id="KW-0175">Coiled coil</keyword>
<evidence type="ECO:0000259" key="27">
    <source>
        <dbReference type="PROSITE" id="PS50089"/>
    </source>
</evidence>
<organism evidence="29 30">
    <name type="scientific">Enhydra lutris kenyoni</name>
    <name type="common">northern sea otter</name>
    <dbReference type="NCBI Taxonomy" id="391180"/>
    <lineage>
        <taxon>Eukaryota</taxon>
        <taxon>Metazoa</taxon>
        <taxon>Chordata</taxon>
        <taxon>Craniata</taxon>
        <taxon>Vertebrata</taxon>
        <taxon>Euteleostomi</taxon>
        <taxon>Mammalia</taxon>
        <taxon>Eutheria</taxon>
        <taxon>Laurasiatheria</taxon>
        <taxon>Carnivora</taxon>
        <taxon>Caniformia</taxon>
        <taxon>Musteloidea</taxon>
        <taxon>Mustelidae</taxon>
        <taxon>Lutrinae</taxon>
        <taxon>Enhydra</taxon>
    </lineage>
</organism>
<evidence type="ECO:0000256" key="1">
    <source>
        <dbReference type="ARBA" id="ARBA00000900"/>
    </source>
</evidence>
<feature type="domain" description="RING-type" evidence="27">
    <location>
        <begin position="680"/>
        <end position="715"/>
    </location>
</feature>
<dbReference type="PROSITE" id="PS51450">
    <property type="entry name" value="LRR"/>
    <property type="match status" value="1"/>
</dbReference>
<keyword evidence="13" id="KW-0833">Ubl conjugation pathway</keyword>
<keyword evidence="29" id="KW-1185">Reference proteome</keyword>
<dbReference type="RefSeq" id="XP_022357278.1">
    <property type="nucleotide sequence ID" value="XM_022501570.1"/>
</dbReference>
<comment type="subunit">
    <text evidence="19">Interacts with TSG101. Interacts with PHF23. Interacts with FUS.</text>
</comment>
<evidence type="ECO:0000256" key="20">
    <source>
        <dbReference type="ARBA" id="ARBA00067162"/>
    </source>
</evidence>
<dbReference type="InterPro" id="IPR050216">
    <property type="entry name" value="LRR_domain-containing"/>
</dbReference>
<sequence>MPLFFRKRKPSEEARKRLEYQMCLAKEAGADDVLDISKCELSEIPYGAFATCKVLQKKVLIVHTNHLTSLLPKSCSLLSLITIKVLDLHDNQLSALPDDIGQLTALQVLNVERNQLTYLPRSIGNLIQLQTLSVKDNKLKELPDTVGELRSLRTLDISENDIQKLPQLLAHVRTLETLSLDASSMVYPPQEVCSAGTQVIQQFLCKESGLEYYPPSQYLLPVLEQDGGDTPRDSPDGPSNRLCREEVEWQNRFSDYEKRKEQKMLEKLEFERRLELGQREHAQLLQQSNNQKDEILQTVKEEQSRLEKGLSARQRYLDAERQRLQEQLKQTEQNISSRIQKLLQENQRQKKSSEILKSLENERIRMEQLMSITQEETENLRRREIASAMQQMLTESCKSRLVQMAYESQRQSLVQQACSSMAEMDERFQQILSWQQMDQNKAISQILQESAMQKAAFEALQVKKDLMHRQIRNQIKLIETELLQLTQLEVKRKSLDTEALQEVIVEQRWALSSLLQQLLKEKTRREEELREILTELEAKSETKQENYWLIQYQRLLNQKPLSLKLQEEGLERQLAALLVDLSAEHYLPLFAHHRISLDTLSRMSPADLAKVGVSEAGLQREVLRRVRELLAAARTQPELPNPPKGEALGALEVPTAPEELPEPATPSAPPAELEMPTSECVVCLEREAQMIFLNCGHVCCCPQCCQPLRTCPLCRQEITQCLRLYRGPLLTTWEQPPLPVQAHLGWGGRRSWPRALPSSPTMAGYSPRQPWPSGSLSVLVRVTRTVPSPSVG</sequence>
<gene>
    <name evidence="30" type="primary">LOC111146149</name>
</gene>
<dbReference type="SMART" id="SM00454">
    <property type="entry name" value="SAM"/>
    <property type="match status" value="1"/>
</dbReference>
<evidence type="ECO:0000256" key="9">
    <source>
        <dbReference type="ARBA" id="ARBA00022679"/>
    </source>
</evidence>
<dbReference type="SUPFAM" id="SSF47769">
    <property type="entry name" value="SAM/Pointed domain"/>
    <property type="match status" value="1"/>
</dbReference>
<dbReference type="AlphaFoldDB" id="A0A2Y9J8J0"/>
<dbReference type="Gene3D" id="3.30.40.10">
    <property type="entry name" value="Zinc/RING finger domain, C3HC4 (zinc finger)"/>
    <property type="match status" value="1"/>
</dbReference>
<dbReference type="OrthoDB" id="1711136at2759"/>
<name>A0A2Y9J8J0_ENHLU</name>
<dbReference type="PROSITE" id="PS50089">
    <property type="entry name" value="ZF_RING_2"/>
    <property type="match status" value="1"/>
</dbReference>
<feature type="domain" description="SAM" evidence="28">
    <location>
        <begin position="565"/>
        <end position="632"/>
    </location>
</feature>
<evidence type="ECO:0000259" key="28">
    <source>
        <dbReference type="PROSITE" id="PS50105"/>
    </source>
</evidence>
<evidence type="ECO:0000256" key="10">
    <source>
        <dbReference type="ARBA" id="ARBA00022723"/>
    </source>
</evidence>
<dbReference type="PANTHER" id="PTHR48051:SF47">
    <property type="entry name" value="LEUCINE RICH REPEAT AND STERILE ALPHA MOTIF CONTAINING 1"/>
    <property type="match status" value="1"/>
</dbReference>
<evidence type="ECO:0000256" key="21">
    <source>
        <dbReference type="ARBA" id="ARBA00078449"/>
    </source>
</evidence>
<proteinExistence type="predicted"/>
<evidence type="ECO:0000256" key="12">
    <source>
        <dbReference type="ARBA" id="ARBA00022771"/>
    </source>
</evidence>
<evidence type="ECO:0000256" key="24">
    <source>
        <dbReference type="PROSITE-ProRule" id="PRU00175"/>
    </source>
</evidence>
<dbReference type="Pfam" id="PF23598">
    <property type="entry name" value="LRR_14"/>
    <property type="match status" value="1"/>
</dbReference>
<evidence type="ECO:0000256" key="2">
    <source>
        <dbReference type="ARBA" id="ARBA00004496"/>
    </source>
</evidence>
<keyword evidence="10" id="KW-0479">Metal-binding</keyword>
<dbReference type="InterPro" id="IPR003591">
    <property type="entry name" value="Leu-rich_rpt_typical-subtyp"/>
</dbReference>
<keyword evidence="5" id="KW-0813">Transport</keyword>
<dbReference type="FunFam" id="3.30.40.10:FF:000252">
    <property type="entry name" value="E3 ubiquitin-protein ligase LRSAM1 isoform 1"/>
    <property type="match status" value="1"/>
</dbReference>
<dbReference type="InterPro" id="IPR055414">
    <property type="entry name" value="LRR_R13L4/SHOC2-like"/>
</dbReference>
<dbReference type="CDD" id="cd09523">
    <property type="entry name" value="SAM_TAL"/>
    <property type="match status" value="1"/>
</dbReference>
<dbReference type="GO" id="GO:0008270">
    <property type="term" value="F:zinc ion binding"/>
    <property type="evidence" value="ECO:0007669"/>
    <property type="project" value="UniProtKB-KW"/>
</dbReference>
<evidence type="ECO:0000256" key="6">
    <source>
        <dbReference type="ARBA" id="ARBA00022490"/>
    </source>
</evidence>
<keyword evidence="17" id="KW-0072">Autophagy</keyword>
<dbReference type="InterPro" id="IPR001660">
    <property type="entry name" value="SAM"/>
</dbReference>
<dbReference type="Proteomes" id="UP000248482">
    <property type="component" value="Unplaced"/>
</dbReference>
<dbReference type="GeneID" id="111146149"/>
<feature type="region of interest" description="Disordered" evidence="26">
    <location>
        <begin position="221"/>
        <end position="241"/>
    </location>
</feature>
<evidence type="ECO:0000256" key="14">
    <source>
        <dbReference type="ARBA" id="ARBA00022833"/>
    </source>
</evidence>
<dbReference type="InterPro" id="IPR013083">
    <property type="entry name" value="Znf_RING/FYVE/PHD"/>
</dbReference>
<keyword evidence="9" id="KW-0808">Transferase</keyword>
<evidence type="ECO:0000313" key="30">
    <source>
        <dbReference type="RefSeq" id="XP_022357278.1"/>
    </source>
</evidence>
<evidence type="ECO:0000256" key="7">
    <source>
        <dbReference type="ARBA" id="ARBA00022553"/>
    </source>
</evidence>
<dbReference type="FunFam" id="3.80.10.10:FF:000174">
    <property type="entry name" value="E3 ubiquitin-protein ligase LRSAM1 isoform 1"/>
    <property type="match status" value="1"/>
</dbReference>
<dbReference type="GO" id="GO:0061630">
    <property type="term" value="F:ubiquitin protein ligase activity"/>
    <property type="evidence" value="ECO:0007669"/>
    <property type="project" value="UniProtKB-EC"/>
</dbReference>
<keyword evidence="8" id="KW-0433">Leucine-rich repeat</keyword>
<evidence type="ECO:0000256" key="23">
    <source>
        <dbReference type="ARBA" id="ARBA00079507"/>
    </source>
</evidence>
<reference evidence="30" key="1">
    <citation type="submission" date="2025-08" db="UniProtKB">
        <authorList>
            <consortium name="RefSeq"/>
        </authorList>
    </citation>
    <scope>IDENTIFICATION</scope>
    <source>
        <tissue evidence="30">Blood</tissue>
    </source>
</reference>
<evidence type="ECO:0000256" key="18">
    <source>
        <dbReference type="ARBA" id="ARBA00023054"/>
    </source>
</evidence>
<accession>A0A2Y9J8J0</accession>
<feature type="coiled-coil region" evidence="25">
    <location>
        <begin position="515"/>
        <end position="546"/>
    </location>
</feature>
<keyword evidence="14" id="KW-0862">Zinc</keyword>
<comment type="subcellular location">
    <subcellularLocation>
        <location evidence="2">Cytoplasm</location>
    </subcellularLocation>
</comment>
<evidence type="ECO:0000256" key="5">
    <source>
        <dbReference type="ARBA" id="ARBA00022448"/>
    </source>
</evidence>
<evidence type="ECO:0000256" key="15">
    <source>
        <dbReference type="ARBA" id="ARBA00022843"/>
    </source>
</evidence>
<evidence type="ECO:0000256" key="22">
    <source>
        <dbReference type="ARBA" id="ARBA00078980"/>
    </source>
</evidence>
<evidence type="ECO:0000256" key="25">
    <source>
        <dbReference type="SAM" id="Coils"/>
    </source>
</evidence>
<evidence type="ECO:0000256" key="11">
    <source>
        <dbReference type="ARBA" id="ARBA00022737"/>
    </source>
</evidence>
<dbReference type="Gene3D" id="1.10.150.50">
    <property type="entry name" value="Transcription Factor, Ets-1"/>
    <property type="match status" value="1"/>
</dbReference>
<evidence type="ECO:0000256" key="16">
    <source>
        <dbReference type="ARBA" id="ARBA00022927"/>
    </source>
</evidence>
<evidence type="ECO:0000256" key="13">
    <source>
        <dbReference type="ARBA" id="ARBA00022786"/>
    </source>
</evidence>
<dbReference type="SMART" id="SM00364">
    <property type="entry name" value="LRR_BAC"/>
    <property type="match status" value="4"/>
</dbReference>
<evidence type="ECO:0000256" key="4">
    <source>
        <dbReference type="ARBA" id="ARBA00012483"/>
    </source>
</evidence>
<dbReference type="GO" id="GO:0006914">
    <property type="term" value="P:autophagy"/>
    <property type="evidence" value="ECO:0007669"/>
    <property type="project" value="UniProtKB-KW"/>
</dbReference>
<keyword evidence="15" id="KW-0832">Ubl conjugation</keyword>
<dbReference type="GO" id="GO:0015031">
    <property type="term" value="P:protein transport"/>
    <property type="evidence" value="ECO:0007669"/>
    <property type="project" value="UniProtKB-KW"/>
</dbReference>
<dbReference type="Gene3D" id="3.80.10.10">
    <property type="entry name" value="Ribonuclease Inhibitor"/>
    <property type="match status" value="1"/>
</dbReference>
<dbReference type="Pfam" id="PF00536">
    <property type="entry name" value="SAM_1"/>
    <property type="match status" value="1"/>
</dbReference>
<protein>
    <recommendedName>
        <fullName evidence="20">E3 ubiquitin-protein ligase LRSAM1</fullName>
        <ecNumber evidence="4">2.3.2.27</ecNumber>
    </recommendedName>
    <alternativeName>
        <fullName evidence="21">Leucine-rich repeat and sterile alpha motif-containing protein 1</fullName>
    </alternativeName>
    <alternativeName>
        <fullName evidence="23">RING-type E3 ubiquitin transferase LRSAM1</fullName>
    </alternativeName>
    <alternativeName>
        <fullName evidence="22">Tsg101-associated ligase</fullName>
    </alternativeName>
</protein>
<dbReference type="InterPro" id="IPR013761">
    <property type="entry name" value="SAM/pointed_sf"/>
</dbReference>
<evidence type="ECO:0000256" key="17">
    <source>
        <dbReference type="ARBA" id="ARBA00023006"/>
    </source>
</evidence>
<keyword evidence="11" id="KW-0677">Repeat</keyword>
<evidence type="ECO:0000256" key="3">
    <source>
        <dbReference type="ARBA" id="ARBA00004906"/>
    </source>
</evidence>
<comment type="catalytic activity">
    <reaction evidence="1">
        <text>S-ubiquitinyl-[E2 ubiquitin-conjugating enzyme]-L-cysteine + [acceptor protein]-L-lysine = [E2 ubiquitin-conjugating enzyme]-L-cysteine + N(6)-ubiquitinyl-[acceptor protein]-L-lysine.</text>
        <dbReference type="EC" id="2.3.2.27"/>
    </reaction>
</comment>
<dbReference type="SUPFAM" id="SSF52058">
    <property type="entry name" value="L domain-like"/>
    <property type="match status" value="1"/>
</dbReference>
<dbReference type="InterPro" id="IPR001611">
    <property type="entry name" value="Leu-rich_rpt"/>
</dbReference>
<dbReference type="KEGG" id="elk:111146149"/>
<keyword evidence="6" id="KW-0963">Cytoplasm</keyword>
<dbReference type="Pfam" id="PF13920">
    <property type="entry name" value="zf-C3HC4_3"/>
    <property type="match status" value="1"/>
</dbReference>
<keyword evidence="7" id="KW-0597">Phosphoprotein</keyword>
<evidence type="ECO:0000256" key="8">
    <source>
        <dbReference type="ARBA" id="ARBA00022614"/>
    </source>
</evidence>
<evidence type="ECO:0000256" key="26">
    <source>
        <dbReference type="SAM" id="MobiDB-lite"/>
    </source>
</evidence>
<dbReference type="FunFam" id="1.10.150.50:FF:000059">
    <property type="entry name" value="E3 ubiquitin-protein ligase LRSAM1 isoform X1"/>
    <property type="match status" value="1"/>
</dbReference>
<dbReference type="STRING" id="391180.A0A2Y9J8J0"/>
<keyword evidence="16" id="KW-0653">Protein transport</keyword>
<keyword evidence="12 24" id="KW-0863">Zinc-finger</keyword>
<dbReference type="PANTHER" id="PTHR48051">
    <property type="match status" value="1"/>
</dbReference>
<dbReference type="InterPro" id="IPR001841">
    <property type="entry name" value="Znf_RING"/>
</dbReference>
<comment type="pathway">
    <text evidence="3">Protein modification; protein ubiquitination.</text>
</comment>
<dbReference type="EC" id="2.3.2.27" evidence="4"/>
<dbReference type="SMART" id="SM00369">
    <property type="entry name" value="LRR_TYP"/>
    <property type="match status" value="4"/>
</dbReference>
<dbReference type="PROSITE" id="PS50105">
    <property type="entry name" value="SAM_DOMAIN"/>
    <property type="match status" value="1"/>
</dbReference>